<feature type="domain" description="DUF6493" evidence="1">
    <location>
        <begin position="1"/>
        <end position="316"/>
    </location>
</feature>
<dbReference type="AlphaFoldDB" id="A0A1V9FWM1"/>
<reference evidence="4 5" key="1">
    <citation type="submission" date="2016-03" db="EMBL/GenBank/DDBJ databases">
        <title>Niastella vici sp. nov., isolated from farmland soil.</title>
        <authorList>
            <person name="Chen L."/>
            <person name="Wang D."/>
            <person name="Yang S."/>
            <person name="Wang G."/>
        </authorList>
    </citation>
    <scope>NUCLEOTIDE SEQUENCE [LARGE SCALE GENOMIC DNA]</scope>
    <source>
        <strain evidence="4 5">DJ57</strain>
    </source>
</reference>
<dbReference type="SUPFAM" id="SSF48371">
    <property type="entry name" value="ARM repeat"/>
    <property type="match status" value="1"/>
</dbReference>
<proteinExistence type="predicted"/>
<organism evidence="4 5">
    <name type="scientific">Niastella vici</name>
    <dbReference type="NCBI Taxonomy" id="1703345"/>
    <lineage>
        <taxon>Bacteria</taxon>
        <taxon>Pseudomonadati</taxon>
        <taxon>Bacteroidota</taxon>
        <taxon>Chitinophagia</taxon>
        <taxon>Chitinophagales</taxon>
        <taxon>Chitinophagaceae</taxon>
        <taxon>Niastella</taxon>
    </lineage>
</organism>
<dbReference type="InterPro" id="IPR056726">
    <property type="entry name" value="DUF7824"/>
</dbReference>
<evidence type="ECO:0000313" key="5">
    <source>
        <dbReference type="Proteomes" id="UP000192796"/>
    </source>
</evidence>
<dbReference type="STRING" id="1703345.A3860_26865"/>
<feature type="domain" description="DUF7825" evidence="3">
    <location>
        <begin position="698"/>
        <end position="959"/>
    </location>
</feature>
<feature type="domain" description="DUF7824" evidence="2">
    <location>
        <begin position="420"/>
        <end position="688"/>
    </location>
</feature>
<dbReference type="Pfam" id="PF20103">
    <property type="entry name" value="DUF6493"/>
    <property type="match status" value="1"/>
</dbReference>
<protein>
    <submittedName>
        <fullName evidence="4">Uncharacterized protein</fullName>
    </submittedName>
</protein>
<evidence type="ECO:0000259" key="2">
    <source>
        <dbReference type="Pfam" id="PF25148"/>
    </source>
</evidence>
<keyword evidence="5" id="KW-1185">Reference proteome</keyword>
<evidence type="ECO:0000259" key="1">
    <source>
        <dbReference type="Pfam" id="PF20103"/>
    </source>
</evidence>
<dbReference type="OrthoDB" id="6629398at2"/>
<name>A0A1V9FWM1_9BACT</name>
<comment type="caution">
    <text evidence="4">The sequence shown here is derived from an EMBL/GenBank/DDBJ whole genome shotgun (WGS) entry which is preliminary data.</text>
</comment>
<dbReference type="EMBL" id="LVYD01000049">
    <property type="protein sequence ID" value="OQP62636.1"/>
    <property type="molecule type" value="Genomic_DNA"/>
</dbReference>
<evidence type="ECO:0000259" key="3">
    <source>
        <dbReference type="Pfam" id="PF25149"/>
    </source>
</evidence>
<dbReference type="Pfam" id="PF25149">
    <property type="entry name" value="DUF7825"/>
    <property type="match status" value="1"/>
</dbReference>
<dbReference type="InterPro" id="IPR056727">
    <property type="entry name" value="DUF7825"/>
</dbReference>
<dbReference type="Pfam" id="PF25148">
    <property type="entry name" value="DUF7824"/>
    <property type="match status" value="1"/>
</dbReference>
<dbReference type="InterPro" id="IPR045472">
    <property type="entry name" value="DUF6493"/>
</dbReference>
<gene>
    <name evidence="4" type="ORF">A3860_26865</name>
</gene>
<dbReference type="RefSeq" id="WP_081148440.1">
    <property type="nucleotide sequence ID" value="NZ_LVYD01000049.1"/>
</dbReference>
<accession>A0A1V9FWM1</accession>
<dbReference type="InterPro" id="IPR016024">
    <property type="entry name" value="ARM-type_fold"/>
</dbReference>
<evidence type="ECO:0000313" key="4">
    <source>
        <dbReference type="EMBL" id="OQP62636.1"/>
    </source>
</evidence>
<dbReference type="Proteomes" id="UP000192796">
    <property type="component" value="Unassembled WGS sequence"/>
</dbReference>
<sequence length="962" mass="109652">MNVIERFKEIIAKELEAELLPFLKALSPDEKKQLTPLIKTWSQEYRAYRTGFEQEDETARTRLQQEMVQQCAFVCLNRADYERSVFHGWFLQQPVFKEIIEWYVPHWLSDYVNGTIDHEFIRWEYNWLMDAVEIGILQPSKEIVTKSIPAIIFEYDTKARHYVCKPENLLKRPITLLEHIWYLFQYESNLHNCDRFFRFDEIPEKGRSRWQSVFLQLAAEGTIDRQRLLKESLLASNKNFNKVLSGWFIQLFTDCKPTTVELIALQKELISVLNAPHSKSVNAALNAIKNIQPEAAFNSQPLLDAAPALLASDTKAIVQTTLSILESISRQQPQHATNIGLLACHAFIHPDDGLQQKAAKLITAVIKPGDASLPEALEPYKTTLLTSARKLLTGYMESSPSATQSASAIYAENETPANKELVPIKAIASIDELIFLASQAFENNQPWHIAVFPAALVQWQQKIQPADWQKFEPALQRALKTKPATFTARQGDLDYLLALFFIQACAHWVSLYPQQTKALRKQLEKFPPAAPSSTATYTPSSFHAQIETHYVLNPCGPYQHLLDCALQKLQQPDPLPLLSTPTHEPGFIDALTLTERLVQYEESNTPPHDMDLQVAISRCYLHNTGPAIDLAEKKLGGEYRNLLLFLFDKHPEPQPPFQWRSAWMIASLTKKQKRTYKAFGSFPWYKQPFSYYSGQHQWESVSEAFEEKDLDRKKMEVRTVTRYRTSMRVIEHPNTIKADNASLTNQPLIIGDYLRFKKYVSISHNDFHRILLLTPNNPDPLLADTLNTCLTWPQFWEEEDRKGATAAVQALHSTMEGFGNMAHVFVATCMLSADKTIANLAAEIWIAGVNNNTISSAAIGEALGIHEKVEFAPIKRFTDLVMQRLIRLSPRHNRELQLVIEQVLKQLPGEPITNVKKLLEVYLELLALNNSQVNDPSVIDKLNSWKGTKTIQKIAATLLASN</sequence>